<comment type="caution">
    <text evidence="1">The sequence shown here is derived from an EMBL/GenBank/DDBJ whole genome shotgun (WGS) entry which is preliminary data.</text>
</comment>
<evidence type="ECO:0000313" key="2">
    <source>
        <dbReference type="Proteomes" id="UP000663838"/>
    </source>
</evidence>
<proteinExistence type="predicted"/>
<accession>A0A821CC62</accession>
<dbReference type="Proteomes" id="UP000663838">
    <property type="component" value="Unassembled WGS sequence"/>
</dbReference>
<dbReference type="EMBL" id="CAJOBS010000570">
    <property type="protein sequence ID" value="CAF4604132.1"/>
    <property type="molecule type" value="Genomic_DNA"/>
</dbReference>
<reference evidence="1" key="1">
    <citation type="submission" date="2021-02" db="EMBL/GenBank/DDBJ databases">
        <authorList>
            <person name="Nowell W R."/>
        </authorList>
    </citation>
    <scope>NUCLEOTIDE SEQUENCE</scope>
</reference>
<name>A0A821CC62_9BILA</name>
<protein>
    <submittedName>
        <fullName evidence="1">Uncharacterized protein</fullName>
    </submittedName>
</protein>
<sequence length="94" mass="10728">MNNKTKTKNIYIYTYISIINTNSKIILERSLLSDIINASVTPIGSSNVDLSQHFTLLAQQIWRLYIGFPLLIDAELDLACSSRRRQTLLSRLVD</sequence>
<gene>
    <name evidence="1" type="ORF">TOA249_LOCUS10815</name>
</gene>
<evidence type="ECO:0000313" key="1">
    <source>
        <dbReference type="EMBL" id="CAF4604132.1"/>
    </source>
</evidence>
<dbReference type="AlphaFoldDB" id="A0A821CC62"/>
<organism evidence="1 2">
    <name type="scientific">Rotaria socialis</name>
    <dbReference type="NCBI Taxonomy" id="392032"/>
    <lineage>
        <taxon>Eukaryota</taxon>
        <taxon>Metazoa</taxon>
        <taxon>Spiralia</taxon>
        <taxon>Gnathifera</taxon>
        <taxon>Rotifera</taxon>
        <taxon>Eurotatoria</taxon>
        <taxon>Bdelloidea</taxon>
        <taxon>Philodinida</taxon>
        <taxon>Philodinidae</taxon>
        <taxon>Rotaria</taxon>
    </lineage>
</organism>